<accession>A0ABU9EQ70</accession>
<dbReference type="EMBL" id="JBBWYZ010000018">
    <property type="protein sequence ID" value="MEK9514007.1"/>
    <property type="molecule type" value="Genomic_DNA"/>
</dbReference>
<comment type="caution">
    <text evidence="1">The sequence shown here is derived from an EMBL/GenBank/DDBJ whole genome shotgun (WGS) entry which is preliminary data.</text>
</comment>
<dbReference type="Proteomes" id="UP001387447">
    <property type="component" value="Unassembled WGS sequence"/>
</dbReference>
<evidence type="ECO:0000313" key="1">
    <source>
        <dbReference type="EMBL" id="MEK9514007.1"/>
    </source>
</evidence>
<reference evidence="1 2" key="1">
    <citation type="journal article" date="2024" name="Front. Microbiol.">
        <title>Transcriptomic insights into the dominance of two phototrophs throughout the water column of a tropical hypersaline-alkaline crater lake (Dziani Dzaha, Mayotte).</title>
        <authorList>
            <person name="Duperron S."/>
            <person name="Halary S."/>
            <person name="Bouly J.-P."/>
            <person name="Roussel T."/>
            <person name="Hugoni M."/>
            <person name="Bruto M."/>
            <person name="Oger P."/>
            <person name="Duval C."/>
            <person name="Woo A."/>
            <person name="Jezequiel D."/>
            <person name="Ader M."/>
            <person name="Leboulanger C."/>
            <person name="Agogue H."/>
            <person name="Grossi V."/>
            <person name="Trousselier M."/>
            <person name="Bernard C."/>
        </authorList>
    </citation>
    <scope>NUCLEOTIDE SEQUENCE [LARGE SCALE GENOMIC DNA]</scope>
    <source>
        <strain evidence="1 2">PMC 851.14</strain>
    </source>
</reference>
<proteinExistence type="predicted"/>
<keyword evidence="2" id="KW-1185">Reference proteome</keyword>
<name>A0ABU9EQ70_LIMFS</name>
<evidence type="ECO:0000313" key="2">
    <source>
        <dbReference type="Proteomes" id="UP001387447"/>
    </source>
</evidence>
<gene>
    <name evidence="1" type="ORF">AAEJ74_20615</name>
</gene>
<dbReference type="RefSeq" id="WP_006669679.1">
    <property type="nucleotide sequence ID" value="NZ_JBBWYZ010000018.1"/>
</dbReference>
<organism evidence="1 2">
    <name type="scientific">Limnospira fusiformis PMC 851.14</name>
    <dbReference type="NCBI Taxonomy" id="2219512"/>
    <lineage>
        <taxon>Bacteria</taxon>
        <taxon>Bacillati</taxon>
        <taxon>Cyanobacteriota</taxon>
        <taxon>Cyanophyceae</taxon>
        <taxon>Oscillatoriophycideae</taxon>
        <taxon>Oscillatoriales</taxon>
        <taxon>Sirenicapillariaceae</taxon>
        <taxon>Limnospira</taxon>
    </lineage>
</organism>
<sequence length="70" mass="7726">MPIKNSTPSTCRNCLHYKSEGRRGGVCQLFHGSVQSDWASCSLASSPFIYSWEKLDTAISDQRLTVSQSA</sequence>
<protein>
    <submittedName>
        <fullName evidence="1">Uncharacterized protein</fullName>
    </submittedName>
</protein>